<evidence type="ECO:0000313" key="4">
    <source>
        <dbReference type="EMBL" id="KAJ8337870.1"/>
    </source>
</evidence>
<gene>
    <name evidence="4" type="ORF">SKAU_G00368360</name>
</gene>
<dbReference type="EMBL" id="JAINUF010000018">
    <property type="protein sequence ID" value="KAJ8337870.1"/>
    <property type="molecule type" value="Genomic_DNA"/>
</dbReference>
<dbReference type="Pfam" id="PF04434">
    <property type="entry name" value="SWIM"/>
    <property type="match status" value="1"/>
</dbReference>
<dbReference type="GO" id="GO:0008270">
    <property type="term" value="F:zinc ion binding"/>
    <property type="evidence" value="ECO:0007669"/>
    <property type="project" value="UniProtKB-KW"/>
</dbReference>
<comment type="caution">
    <text evidence="4">The sequence shown here is derived from an EMBL/GenBank/DDBJ whole genome shotgun (WGS) entry which is preliminary data.</text>
</comment>
<evidence type="ECO:0000256" key="1">
    <source>
        <dbReference type="PROSITE-ProRule" id="PRU00325"/>
    </source>
</evidence>
<name>A0A9Q1EFJ3_SYNKA</name>
<feature type="region of interest" description="Disordered" evidence="2">
    <location>
        <begin position="311"/>
        <end position="337"/>
    </location>
</feature>
<keyword evidence="5" id="KW-1185">Reference proteome</keyword>
<feature type="non-terminal residue" evidence="4">
    <location>
        <position position="1"/>
    </location>
</feature>
<proteinExistence type="predicted"/>
<feature type="region of interest" description="Disordered" evidence="2">
    <location>
        <begin position="439"/>
        <end position="472"/>
    </location>
</feature>
<keyword evidence="1" id="KW-0479">Metal-binding</keyword>
<keyword evidence="1" id="KW-0862">Zinc</keyword>
<feature type="compositionally biased region" description="Low complexity" evidence="2">
    <location>
        <begin position="311"/>
        <end position="322"/>
    </location>
</feature>
<dbReference type="PANTHER" id="PTHR35385:SF2">
    <property type="entry name" value="PROTEIN B, PUTATIVE-RELATED"/>
    <property type="match status" value="1"/>
</dbReference>
<protein>
    <recommendedName>
        <fullName evidence="3">SWIM-type domain-containing protein</fullName>
    </recommendedName>
</protein>
<dbReference type="PROSITE" id="PS50966">
    <property type="entry name" value="ZF_SWIM"/>
    <property type="match status" value="1"/>
</dbReference>
<feature type="domain" description="SWIM-type" evidence="3">
    <location>
        <begin position="211"/>
        <end position="242"/>
    </location>
</feature>
<dbReference type="Proteomes" id="UP001152622">
    <property type="component" value="Chromosome 18"/>
</dbReference>
<feature type="non-terminal residue" evidence="4">
    <location>
        <position position="472"/>
    </location>
</feature>
<evidence type="ECO:0000259" key="3">
    <source>
        <dbReference type="PROSITE" id="PS50966"/>
    </source>
</evidence>
<evidence type="ECO:0000256" key="2">
    <source>
        <dbReference type="SAM" id="MobiDB-lite"/>
    </source>
</evidence>
<sequence>KDPHVPTYPASVRVYNVHNHNISVAEALRHRDVGAKAIETLTQLFEIGHNPTSALAVLKSDLLAEHGDKYVYVSANRALCPDLHFCYRYKRFLTYLQNLYSRREFWALSYREDLPTRGNQTNNYVEAAMRVLKDKILQRTKAFNLPQLFHLFTSRLESYYEARVTDVALGRWEAFQQSRFLATESNIEPSDICQVGERKFEVKASTSGQTYAVDMELELCTCPVGHTGAPCKHQAAVVKNYKVHSNNFLPTTPEMRAELLKITGASVSLDFLQPLRQSQLKPGTLAPEMPQWNQVADHQLDQEVEFPQLASPSVCSSVSPSSLHPPPTPPSSEGSLPLQLGVPIDSEGAIPSDSPALVREMLRSLGDLADNTTFSPALTAMAKQFEKMKNNPARLVSAFYSFGKGVTPVSKRAAALRRAARRPGPIIGCQPTAVARRATINGSKRRLMAGRPRLTNSGPEHPYSRPPEKLGK</sequence>
<dbReference type="PANTHER" id="PTHR35385">
    <property type="entry name" value="PROTEIN B, PUTATIVE-RELATED-RELATED"/>
    <property type="match status" value="1"/>
</dbReference>
<reference evidence="4" key="1">
    <citation type="journal article" date="2023" name="Science">
        <title>Genome structures resolve the early diversification of teleost fishes.</title>
        <authorList>
            <person name="Parey E."/>
            <person name="Louis A."/>
            <person name="Montfort J."/>
            <person name="Bouchez O."/>
            <person name="Roques C."/>
            <person name="Iampietro C."/>
            <person name="Lluch J."/>
            <person name="Castinel A."/>
            <person name="Donnadieu C."/>
            <person name="Desvignes T."/>
            <person name="Floi Bucao C."/>
            <person name="Jouanno E."/>
            <person name="Wen M."/>
            <person name="Mejri S."/>
            <person name="Dirks R."/>
            <person name="Jansen H."/>
            <person name="Henkel C."/>
            <person name="Chen W.J."/>
            <person name="Zahm M."/>
            <person name="Cabau C."/>
            <person name="Klopp C."/>
            <person name="Thompson A.W."/>
            <person name="Robinson-Rechavi M."/>
            <person name="Braasch I."/>
            <person name="Lecointre G."/>
            <person name="Bobe J."/>
            <person name="Postlethwait J.H."/>
            <person name="Berthelot C."/>
            <person name="Roest Crollius H."/>
            <person name="Guiguen Y."/>
        </authorList>
    </citation>
    <scope>NUCLEOTIDE SEQUENCE</scope>
    <source>
        <strain evidence="4">WJC10195</strain>
    </source>
</reference>
<feature type="compositionally biased region" description="Basic and acidic residues" evidence="2">
    <location>
        <begin position="462"/>
        <end position="472"/>
    </location>
</feature>
<dbReference type="InterPro" id="IPR007527">
    <property type="entry name" value="Znf_SWIM"/>
</dbReference>
<organism evidence="4 5">
    <name type="scientific">Synaphobranchus kaupii</name>
    <name type="common">Kaup's arrowtooth eel</name>
    <dbReference type="NCBI Taxonomy" id="118154"/>
    <lineage>
        <taxon>Eukaryota</taxon>
        <taxon>Metazoa</taxon>
        <taxon>Chordata</taxon>
        <taxon>Craniata</taxon>
        <taxon>Vertebrata</taxon>
        <taxon>Euteleostomi</taxon>
        <taxon>Actinopterygii</taxon>
        <taxon>Neopterygii</taxon>
        <taxon>Teleostei</taxon>
        <taxon>Anguilliformes</taxon>
        <taxon>Synaphobranchidae</taxon>
        <taxon>Synaphobranchus</taxon>
    </lineage>
</organism>
<dbReference type="OrthoDB" id="8918783at2759"/>
<keyword evidence="1" id="KW-0863">Zinc-finger</keyword>
<accession>A0A9Q1EFJ3</accession>
<dbReference type="AlphaFoldDB" id="A0A9Q1EFJ3"/>
<evidence type="ECO:0000313" key="5">
    <source>
        <dbReference type="Proteomes" id="UP001152622"/>
    </source>
</evidence>